<feature type="domain" description="SLH" evidence="2">
    <location>
        <begin position="26"/>
        <end position="89"/>
    </location>
</feature>
<dbReference type="PROSITE" id="PS51272">
    <property type="entry name" value="SLH"/>
    <property type="match status" value="1"/>
</dbReference>
<organism evidence="3 4">
    <name type="scientific">Mitsuokella jalaludinii</name>
    <dbReference type="NCBI Taxonomy" id="187979"/>
    <lineage>
        <taxon>Bacteria</taxon>
        <taxon>Bacillati</taxon>
        <taxon>Bacillota</taxon>
        <taxon>Negativicutes</taxon>
        <taxon>Selenomonadales</taxon>
        <taxon>Selenomonadaceae</taxon>
        <taxon>Mitsuokella</taxon>
    </lineage>
</organism>
<dbReference type="RefSeq" id="WP_055161788.1">
    <property type="nucleotide sequence ID" value="NZ_CABIWZ010000008.1"/>
</dbReference>
<reference evidence="3 4" key="1">
    <citation type="submission" date="2015-09" db="EMBL/GenBank/DDBJ databases">
        <authorList>
            <consortium name="Pathogen Informatics"/>
        </authorList>
    </citation>
    <scope>NUCLEOTIDE SEQUENCE [LARGE SCALE GENOMIC DNA]</scope>
    <source>
        <strain evidence="3 4">2789STDY5608828</strain>
    </source>
</reference>
<evidence type="ECO:0000313" key="4">
    <source>
        <dbReference type="Proteomes" id="UP000095546"/>
    </source>
</evidence>
<dbReference type="eggNOG" id="COG3203">
    <property type="taxonomic scope" value="Bacteria"/>
</dbReference>
<sequence length="517" mass="57981">MKINTKALAILAGLTVGMSSTAFAATADSFTDVPKDHWSYQALDYLAKEGVIEGMGDSTFQGSRTMTRYEMAAIVAKAMQKKDVSFGDKAVLDKLSAEYANELGTLKNQVNKNTNDINDLKNKTDKFKVWGMTRVQVGDDNGLVKDGHNGTYNNRFYMDLEGSMKVNDHATARFTVEKNAHYRDSEYANSKIPKMLKLTRKDGTTDFLETTNAISGIDKDSLLGDDNHNGSISNIWVELQLGKNHNWYTNIGRKWNGIGMQNLMLGGQVDGIATYHPIEGGHGWWMSAQYWKPSADWTTVSGTDQIKETFNEDGSHKGWDTSSVKINTHRAPIVGSLDFWGPIGKYLDANIAYSRVVDHTSDTGNSADGYYTGAKNFYGVDLKAKLFKDFSVTGSYLKSDALLEDLNWLKPHADCTWAVRFDYRGTDLNKVGSWGAYAKWMDIGAVSDLGHDDEWATREPTFVNGVKGWFYGFKMVPWQNCEWETMWAPHLTENSDANWAGGAYTRHILRSWLDFHF</sequence>
<dbReference type="PANTHER" id="PTHR43308:SF1">
    <property type="entry name" value="OUTER MEMBRANE PROTEIN ALPHA"/>
    <property type="match status" value="1"/>
</dbReference>
<dbReference type="EMBL" id="CYYU01000008">
    <property type="protein sequence ID" value="CUN79317.1"/>
    <property type="molecule type" value="Genomic_DNA"/>
</dbReference>
<dbReference type="Pfam" id="PF00395">
    <property type="entry name" value="SLH"/>
    <property type="match status" value="1"/>
</dbReference>
<feature type="chain" id="PRO_5008017154" evidence="1">
    <location>
        <begin position="25"/>
        <end position="517"/>
    </location>
</feature>
<proteinExistence type="predicted"/>
<keyword evidence="1" id="KW-0732">Signal</keyword>
<dbReference type="InterPro" id="IPR001119">
    <property type="entry name" value="SLH_dom"/>
</dbReference>
<dbReference type="PANTHER" id="PTHR43308">
    <property type="entry name" value="OUTER MEMBRANE PROTEIN ALPHA-RELATED"/>
    <property type="match status" value="1"/>
</dbReference>
<evidence type="ECO:0000313" key="3">
    <source>
        <dbReference type="EMBL" id="CUN79317.1"/>
    </source>
</evidence>
<evidence type="ECO:0000256" key="1">
    <source>
        <dbReference type="SAM" id="SignalP"/>
    </source>
</evidence>
<dbReference type="OrthoDB" id="5845122at2"/>
<dbReference type="AlphaFoldDB" id="A0A173ZTH6"/>
<dbReference type="STRING" id="187979.ERS852385_01381"/>
<accession>A0A173ZTH6</accession>
<evidence type="ECO:0000259" key="2">
    <source>
        <dbReference type="PROSITE" id="PS51272"/>
    </source>
</evidence>
<keyword evidence="4" id="KW-1185">Reference proteome</keyword>
<protein>
    <submittedName>
        <fullName evidence="3">Uncharacterized protein conserved in bacteria</fullName>
    </submittedName>
</protein>
<dbReference type="InterPro" id="IPR051465">
    <property type="entry name" value="Cell_Envelope_Struct_Comp"/>
</dbReference>
<gene>
    <name evidence="3" type="ORF">ERS852385_01381</name>
</gene>
<feature type="signal peptide" evidence="1">
    <location>
        <begin position="1"/>
        <end position="24"/>
    </location>
</feature>
<dbReference type="Proteomes" id="UP000095546">
    <property type="component" value="Unassembled WGS sequence"/>
</dbReference>
<name>A0A173ZTH6_9FIRM</name>